<dbReference type="InterPro" id="IPR025194">
    <property type="entry name" value="RodZ-like_C"/>
</dbReference>
<dbReference type="SUPFAM" id="SSF47413">
    <property type="entry name" value="lambda repressor-like DNA-binding domains"/>
    <property type="match status" value="1"/>
</dbReference>
<dbReference type="Proteomes" id="UP000051804">
    <property type="component" value="Unassembled WGS sequence"/>
</dbReference>
<sequence length="286" mass="30763">MDEIGQKLRAARIEKGYTLDDLQQITKIQKRYLIAIEEGNFDQLPGDFYVRAFIKQYAETVGIDSDALLNQFQQDIPDPQPEEYVQASVQNQTRARRQAEHSPANQLRRRLPQLGLLLLGILIVFGVYYITIVKSHDEAKQAIPDDSSKVTLSTTRKKSSAKSSSSAAAKSSSSKKAELTIKAAAATGNTQAVTVSNMPKTASKLSVSATTAAAWVAVVIDNQTTWQASLAAGSSHDVTIPSGTTSFQVRSGNAKATGLKLNGKTVDISNGTSVVRTITFTVSAAD</sequence>
<dbReference type="Gene3D" id="1.10.260.40">
    <property type="entry name" value="lambda repressor-like DNA-binding domains"/>
    <property type="match status" value="1"/>
</dbReference>
<dbReference type="InterPro" id="IPR050400">
    <property type="entry name" value="Bact_Cytoskel_RodZ"/>
</dbReference>
<dbReference type="GO" id="GO:0003677">
    <property type="term" value="F:DNA binding"/>
    <property type="evidence" value="ECO:0007669"/>
    <property type="project" value="UniProtKB-KW"/>
</dbReference>
<feature type="transmembrane region" description="Helical" evidence="2">
    <location>
        <begin position="114"/>
        <end position="131"/>
    </location>
</feature>
<evidence type="ECO:0000313" key="5">
    <source>
        <dbReference type="Proteomes" id="UP000051804"/>
    </source>
</evidence>
<gene>
    <name evidence="4" type="ORF">FD02_GL001574</name>
</gene>
<evidence type="ECO:0000259" key="3">
    <source>
        <dbReference type="Pfam" id="PF13464"/>
    </source>
</evidence>
<evidence type="ECO:0000256" key="1">
    <source>
        <dbReference type="SAM" id="MobiDB-lite"/>
    </source>
</evidence>
<feature type="region of interest" description="Disordered" evidence="1">
    <location>
        <begin position="146"/>
        <end position="172"/>
    </location>
</feature>
<proteinExistence type="predicted"/>
<feature type="compositionally biased region" description="Low complexity" evidence="1">
    <location>
        <begin position="161"/>
        <end position="172"/>
    </location>
</feature>
<feature type="region of interest" description="Disordered" evidence="1">
    <location>
        <begin position="86"/>
        <end position="105"/>
    </location>
</feature>
<keyword evidence="2" id="KW-0472">Membrane</keyword>
<dbReference type="RefSeq" id="WP_056951080.1">
    <property type="nucleotide sequence ID" value="NZ_AZDJ01000022.1"/>
</dbReference>
<reference evidence="4 5" key="1">
    <citation type="journal article" date="2015" name="Genome Announc.">
        <title>Expanding the biotechnology potential of lactobacilli through comparative genomics of 213 strains and associated genera.</title>
        <authorList>
            <person name="Sun Z."/>
            <person name="Harris H.M."/>
            <person name="McCann A."/>
            <person name="Guo C."/>
            <person name="Argimon S."/>
            <person name="Zhang W."/>
            <person name="Yang X."/>
            <person name="Jeffery I.B."/>
            <person name="Cooney J.C."/>
            <person name="Kagawa T.F."/>
            <person name="Liu W."/>
            <person name="Song Y."/>
            <person name="Salvetti E."/>
            <person name="Wrobel A."/>
            <person name="Rasinkangas P."/>
            <person name="Parkhill J."/>
            <person name="Rea M.C."/>
            <person name="O'Sullivan O."/>
            <person name="Ritari J."/>
            <person name="Douillard F.P."/>
            <person name="Paul Ross R."/>
            <person name="Yang R."/>
            <person name="Briner A.E."/>
            <person name="Felis G.E."/>
            <person name="de Vos W.M."/>
            <person name="Barrangou R."/>
            <person name="Klaenhammer T.R."/>
            <person name="Caufield P.W."/>
            <person name="Cui Y."/>
            <person name="Zhang H."/>
            <person name="O'Toole P.W."/>
        </authorList>
    </citation>
    <scope>NUCLEOTIDE SEQUENCE [LARGE SCALE GENOMIC DNA]</scope>
    <source>
        <strain evidence="4 5">JCM 17158</strain>
    </source>
</reference>
<accession>A0A0R1JV73</accession>
<keyword evidence="4" id="KW-0238">DNA-binding</keyword>
<dbReference type="PANTHER" id="PTHR34475">
    <property type="match status" value="1"/>
</dbReference>
<dbReference type="EMBL" id="AZDJ01000022">
    <property type="protein sequence ID" value="KRK72601.1"/>
    <property type="molecule type" value="Genomic_DNA"/>
</dbReference>
<keyword evidence="2" id="KW-0812">Transmembrane</keyword>
<evidence type="ECO:0000256" key="2">
    <source>
        <dbReference type="SAM" id="Phobius"/>
    </source>
</evidence>
<organism evidence="4 5">
    <name type="scientific">Lacticaseibacillus nasuensis JCM 17158</name>
    <dbReference type="NCBI Taxonomy" id="1291734"/>
    <lineage>
        <taxon>Bacteria</taxon>
        <taxon>Bacillati</taxon>
        <taxon>Bacillota</taxon>
        <taxon>Bacilli</taxon>
        <taxon>Lactobacillales</taxon>
        <taxon>Lactobacillaceae</taxon>
        <taxon>Lacticaseibacillus</taxon>
    </lineage>
</organism>
<dbReference type="PATRIC" id="fig|1291734.4.peg.1617"/>
<evidence type="ECO:0000313" key="4">
    <source>
        <dbReference type="EMBL" id="KRK72601.1"/>
    </source>
</evidence>
<dbReference type="STRING" id="1291734.FD02_GL001574"/>
<dbReference type="Pfam" id="PF13464">
    <property type="entry name" value="RodZ_C"/>
    <property type="match status" value="1"/>
</dbReference>
<dbReference type="OrthoDB" id="9797543at2"/>
<dbReference type="AlphaFoldDB" id="A0A0R1JV73"/>
<keyword evidence="2" id="KW-1133">Transmembrane helix</keyword>
<comment type="caution">
    <text evidence="4">The sequence shown here is derived from an EMBL/GenBank/DDBJ whole genome shotgun (WGS) entry which is preliminary data.</text>
</comment>
<dbReference type="PANTHER" id="PTHR34475:SF1">
    <property type="entry name" value="CYTOSKELETON PROTEIN RODZ"/>
    <property type="match status" value="1"/>
</dbReference>
<dbReference type="Pfam" id="PF13413">
    <property type="entry name" value="HTH_25"/>
    <property type="match status" value="1"/>
</dbReference>
<keyword evidence="5" id="KW-1185">Reference proteome</keyword>
<feature type="domain" description="Cytoskeleton protein RodZ-like C-terminal" evidence="3">
    <location>
        <begin position="211"/>
        <end position="279"/>
    </location>
</feature>
<protein>
    <submittedName>
        <fullName evidence="4">Xre-like DNA-binding protein</fullName>
    </submittedName>
</protein>
<dbReference type="InterPro" id="IPR010982">
    <property type="entry name" value="Lambda_DNA-bd_dom_sf"/>
</dbReference>
<name>A0A0R1JV73_9LACO</name>